<keyword evidence="3" id="KW-0378">Hydrolase</keyword>
<evidence type="ECO:0000259" key="7">
    <source>
        <dbReference type="PROSITE" id="PS50600"/>
    </source>
</evidence>
<evidence type="ECO:0000256" key="1">
    <source>
        <dbReference type="ARBA" id="ARBA00005234"/>
    </source>
</evidence>
<evidence type="ECO:0000256" key="3">
    <source>
        <dbReference type="ARBA" id="ARBA00022801"/>
    </source>
</evidence>
<evidence type="ECO:0000256" key="5">
    <source>
        <dbReference type="SAM" id="Coils"/>
    </source>
</evidence>
<dbReference type="PROSITE" id="PS50600">
    <property type="entry name" value="ULP_PROTEASE"/>
    <property type="match status" value="1"/>
</dbReference>
<dbReference type="GO" id="GO:0016926">
    <property type="term" value="P:protein desumoylation"/>
    <property type="evidence" value="ECO:0007669"/>
    <property type="project" value="UniProtKB-ARBA"/>
</dbReference>
<evidence type="ECO:0000313" key="8">
    <source>
        <dbReference type="EMBL" id="KAJ7770709.1"/>
    </source>
</evidence>
<keyword evidence="2" id="KW-0645">Protease</keyword>
<accession>A0AAD7NPW1</accession>
<feature type="domain" description="Ubiquitin-like protease family profile" evidence="7">
    <location>
        <begin position="34"/>
        <end position="208"/>
    </location>
</feature>
<dbReference type="PANTHER" id="PTHR46915">
    <property type="entry name" value="UBIQUITIN-LIKE PROTEASE 4-RELATED"/>
    <property type="match status" value="1"/>
</dbReference>
<feature type="region of interest" description="Disordered" evidence="6">
    <location>
        <begin position="577"/>
        <end position="617"/>
    </location>
</feature>
<dbReference type="PANTHER" id="PTHR46915:SF2">
    <property type="entry name" value="UBIQUITIN-LIKE PROTEASE 4"/>
    <property type="match status" value="1"/>
</dbReference>
<comment type="caution">
    <text evidence="8">The sequence shown here is derived from an EMBL/GenBank/DDBJ whole genome shotgun (WGS) entry which is preliminary data.</text>
</comment>
<dbReference type="Gene3D" id="3.40.395.10">
    <property type="entry name" value="Adenoviral Proteinase, Chain A"/>
    <property type="match status" value="1"/>
</dbReference>
<protein>
    <recommendedName>
        <fullName evidence="7">Ubiquitin-like protease family profile domain-containing protein</fullName>
    </recommendedName>
</protein>
<dbReference type="InterPro" id="IPR038765">
    <property type="entry name" value="Papain-like_cys_pep_sf"/>
</dbReference>
<feature type="compositionally biased region" description="Polar residues" evidence="6">
    <location>
        <begin position="591"/>
        <end position="617"/>
    </location>
</feature>
<organism evidence="8 9">
    <name type="scientific">Mycena metata</name>
    <dbReference type="NCBI Taxonomy" id="1033252"/>
    <lineage>
        <taxon>Eukaryota</taxon>
        <taxon>Fungi</taxon>
        <taxon>Dikarya</taxon>
        <taxon>Basidiomycota</taxon>
        <taxon>Agaricomycotina</taxon>
        <taxon>Agaricomycetes</taxon>
        <taxon>Agaricomycetidae</taxon>
        <taxon>Agaricales</taxon>
        <taxon>Marasmiineae</taxon>
        <taxon>Mycenaceae</taxon>
        <taxon>Mycena</taxon>
    </lineage>
</organism>
<reference evidence="8" key="1">
    <citation type="submission" date="2023-03" db="EMBL/GenBank/DDBJ databases">
        <title>Massive genome expansion in bonnet fungi (Mycena s.s.) driven by repeated elements and novel gene families across ecological guilds.</title>
        <authorList>
            <consortium name="Lawrence Berkeley National Laboratory"/>
            <person name="Harder C.B."/>
            <person name="Miyauchi S."/>
            <person name="Viragh M."/>
            <person name="Kuo A."/>
            <person name="Thoen E."/>
            <person name="Andreopoulos B."/>
            <person name="Lu D."/>
            <person name="Skrede I."/>
            <person name="Drula E."/>
            <person name="Henrissat B."/>
            <person name="Morin E."/>
            <person name="Kohler A."/>
            <person name="Barry K."/>
            <person name="LaButti K."/>
            <person name="Morin E."/>
            <person name="Salamov A."/>
            <person name="Lipzen A."/>
            <person name="Mereny Z."/>
            <person name="Hegedus B."/>
            <person name="Baldrian P."/>
            <person name="Stursova M."/>
            <person name="Weitz H."/>
            <person name="Taylor A."/>
            <person name="Grigoriev I.V."/>
            <person name="Nagy L.G."/>
            <person name="Martin F."/>
            <person name="Kauserud H."/>
        </authorList>
    </citation>
    <scope>NUCLEOTIDE SEQUENCE</scope>
    <source>
        <strain evidence="8">CBHHK182m</strain>
    </source>
</reference>
<dbReference type="Pfam" id="PF02902">
    <property type="entry name" value="Peptidase_C48"/>
    <property type="match status" value="1"/>
</dbReference>
<proteinExistence type="inferred from homology"/>
<dbReference type="GO" id="GO:0006508">
    <property type="term" value="P:proteolysis"/>
    <property type="evidence" value="ECO:0007669"/>
    <property type="project" value="UniProtKB-KW"/>
</dbReference>
<dbReference type="AlphaFoldDB" id="A0AAD7NPW1"/>
<evidence type="ECO:0000256" key="6">
    <source>
        <dbReference type="SAM" id="MobiDB-lite"/>
    </source>
</evidence>
<keyword evidence="9" id="KW-1185">Reference proteome</keyword>
<feature type="region of interest" description="Disordered" evidence="6">
    <location>
        <begin position="857"/>
        <end position="962"/>
    </location>
</feature>
<keyword evidence="5" id="KW-0175">Coiled coil</keyword>
<feature type="region of interest" description="Disordered" evidence="6">
    <location>
        <begin position="318"/>
        <end position="338"/>
    </location>
</feature>
<dbReference type="GO" id="GO:0019783">
    <property type="term" value="F:ubiquitin-like protein peptidase activity"/>
    <property type="evidence" value="ECO:0007669"/>
    <property type="project" value="UniProtKB-ARBA"/>
</dbReference>
<evidence type="ECO:0000313" key="9">
    <source>
        <dbReference type="Proteomes" id="UP001215598"/>
    </source>
</evidence>
<dbReference type="InterPro" id="IPR003653">
    <property type="entry name" value="Peptidase_C48_C"/>
</dbReference>
<dbReference type="EMBL" id="JARKIB010000016">
    <property type="protein sequence ID" value="KAJ7770709.1"/>
    <property type="molecule type" value="Genomic_DNA"/>
</dbReference>
<feature type="compositionally biased region" description="Pro residues" evidence="6">
    <location>
        <begin position="861"/>
        <end position="874"/>
    </location>
</feature>
<sequence>MDVDESNADRAPCTLRLKKEFYQHNPTYIIGPGSLIAQDVLRLIEPRRMLNDNIINLGLQFCQSDLSLRCPSMHNEFFFFDTFFYTKLRAAGNETVAKIFKKCPLNEKKFVFMPIHLMEAVHWLLCLLYLHRPNLGGAVQSVHLFLLDSLRSGTRGDLIKRLEWCIRRVAVHQKLQLPVQFVVQWIKVPQQNNLVDCGLYLLHFVQRILDNPMEFISAFMDGDTNCVWDEDKIPGTRERLIRRVSELVDEFSKKVIEVDEEGDEFELIEGPLIHSRITTQTAGADRAASPMEVDGPGQIGERTPLAVPEALAEHEMEIDSDAGPSVEPDARSTTNAATSASLSISMHVVLPRRLPQRVQNVEAGPYVCPPCQSLMEHCARQVAAIVPELDRATIEDLEGRLEDGNDWQLDDENNIPECWGRHEGETSDRCNVSEHYSRHLKAAELGLWSDEEYMKYERYLEEIKNPRIIIGDVEVPPVTRPPQDAGLVQHMQSLRLLRGARGRLVMNKFLHEDPAAQQRLKGVCAGLDGTISAKVMQRDQQQSELDELKRGLEQLRRGVVEGRQQLQQVEAARHVTMESLHSEPQHASIPHSPSNRSITSAPILQSGGPSSDPASTLALTDFSQEGLAQLSPHDLEKLRNVLRRMKRPGYDVVAEMLARWIQVHADTTIKGVPISQPNLTVDLRDVRGRNRIMRLVPPKEQKRQQHQLCLLSLLGVLAVPYAYATLLQKAGMQVAGATSADQAAWTQSVTDDEVVQFLANQGLTVAEADDSWQFAWHHVQAIVHERSRTGVGRPDDVRYAALLAQIEAEVKVRGKPPGLRREEDDRLGCFPGLMGYQKGVVPVFDFTEKLLALGVQSQPVQKPPLPPTARPPPARLRQGGSRNGEKAEREASRYRGQAGRSYEAEDERRTGGVFGRGRGYDSHGPGPSGRGHQRVDGQHYTAPFNSARSWRRSRSPSDRRGK</sequence>
<name>A0AAD7NPW1_9AGAR</name>
<feature type="compositionally biased region" description="Basic and acidic residues" evidence="6">
    <location>
        <begin position="883"/>
        <end position="893"/>
    </location>
</feature>
<evidence type="ECO:0000256" key="2">
    <source>
        <dbReference type="ARBA" id="ARBA00022670"/>
    </source>
</evidence>
<evidence type="ECO:0000256" key="4">
    <source>
        <dbReference type="ARBA" id="ARBA00022807"/>
    </source>
</evidence>
<feature type="coiled-coil region" evidence="5">
    <location>
        <begin position="538"/>
        <end position="572"/>
    </location>
</feature>
<dbReference type="SUPFAM" id="SSF54001">
    <property type="entry name" value="Cysteine proteinases"/>
    <property type="match status" value="1"/>
</dbReference>
<keyword evidence="4" id="KW-0788">Thiol protease</keyword>
<dbReference type="GO" id="GO:0008234">
    <property type="term" value="F:cysteine-type peptidase activity"/>
    <property type="evidence" value="ECO:0007669"/>
    <property type="project" value="UniProtKB-KW"/>
</dbReference>
<dbReference type="Proteomes" id="UP001215598">
    <property type="component" value="Unassembled WGS sequence"/>
</dbReference>
<gene>
    <name evidence="8" type="ORF">B0H16DRAFT_1715361</name>
</gene>
<comment type="similarity">
    <text evidence="1">Belongs to the peptidase C48 family.</text>
</comment>